<dbReference type="Proteomes" id="UP000092445">
    <property type="component" value="Unassembled WGS sequence"/>
</dbReference>
<organism evidence="1 2">
    <name type="scientific">Glossina pallidipes</name>
    <name type="common">Tsetse fly</name>
    <dbReference type="NCBI Taxonomy" id="7398"/>
    <lineage>
        <taxon>Eukaryota</taxon>
        <taxon>Metazoa</taxon>
        <taxon>Ecdysozoa</taxon>
        <taxon>Arthropoda</taxon>
        <taxon>Hexapoda</taxon>
        <taxon>Insecta</taxon>
        <taxon>Pterygota</taxon>
        <taxon>Neoptera</taxon>
        <taxon>Endopterygota</taxon>
        <taxon>Diptera</taxon>
        <taxon>Brachycera</taxon>
        <taxon>Muscomorpha</taxon>
        <taxon>Hippoboscoidea</taxon>
        <taxon>Glossinidae</taxon>
        <taxon>Glossina</taxon>
    </lineage>
</organism>
<sequence length="102" mass="11312">MHVYNTGFVEQFVKIIRETSVNSTQTDVSSYLSPLTNDEGFILRYSVTNGESFTSSNENEERQPSGIRSKINCVNVLSVDKELFCLSLPCLGLAAAITIPKF</sequence>
<dbReference type="EnsemblMetazoa" id="GPAI034261-RA">
    <property type="protein sequence ID" value="GPAI034261-PA"/>
    <property type="gene ID" value="GPAI034261"/>
</dbReference>
<accession>A0A1B0A4I4</accession>
<reference evidence="1" key="2">
    <citation type="submission" date="2020-05" db="UniProtKB">
        <authorList>
            <consortium name="EnsemblMetazoa"/>
        </authorList>
    </citation>
    <scope>IDENTIFICATION</scope>
    <source>
        <strain evidence="1">IAEA</strain>
    </source>
</reference>
<dbReference type="AlphaFoldDB" id="A0A1B0A4I4"/>
<evidence type="ECO:0000313" key="1">
    <source>
        <dbReference type="EnsemblMetazoa" id="GPAI034261-PA"/>
    </source>
</evidence>
<keyword evidence="2" id="KW-1185">Reference proteome</keyword>
<protein>
    <submittedName>
        <fullName evidence="1">Uncharacterized protein</fullName>
    </submittedName>
</protein>
<dbReference type="VEuPathDB" id="VectorBase:GPAI034261"/>
<name>A0A1B0A4I4_GLOPL</name>
<reference evidence="2" key="1">
    <citation type="submission" date="2014-03" db="EMBL/GenBank/DDBJ databases">
        <authorList>
            <person name="Aksoy S."/>
            <person name="Warren W."/>
            <person name="Wilson R.K."/>
        </authorList>
    </citation>
    <scope>NUCLEOTIDE SEQUENCE [LARGE SCALE GENOMIC DNA]</scope>
    <source>
        <strain evidence="2">IAEA</strain>
    </source>
</reference>
<evidence type="ECO:0000313" key="2">
    <source>
        <dbReference type="Proteomes" id="UP000092445"/>
    </source>
</evidence>
<proteinExistence type="predicted"/>